<sequence>MSCETVLDALDPLLVQNHGPVFEASLFSSLLALPKVVRSFEFGAADGCIDCSPGWPGFHEPEGDAHRELRRRAVEDPRGIKLVYFDVKSTTARVGSRQLLVPNRPGRPIGQVDGRMVIHPPQIEPRRGSGGVRVLRRWSGYGLASSRAQIT</sequence>
<protein>
    <submittedName>
        <fullName evidence="1">Uncharacterized protein</fullName>
    </submittedName>
</protein>
<reference evidence="1" key="1">
    <citation type="journal article" date="2020" name="Stud. Mycol.">
        <title>101 Dothideomycetes genomes: a test case for predicting lifestyles and emergence of pathogens.</title>
        <authorList>
            <person name="Haridas S."/>
            <person name="Albert R."/>
            <person name="Binder M."/>
            <person name="Bloem J."/>
            <person name="Labutti K."/>
            <person name="Salamov A."/>
            <person name="Andreopoulos B."/>
            <person name="Baker S."/>
            <person name="Barry K."/>
            <person name="Bills G."/>
            <person name="Bluhm B."/>
            <person name="Cannon C."/>
            <person name="Castanera R."/>
            <person name="Culley D."/>
            <person name="Daum C."/>
            <person name="Ezra D."/>
            <person name="Gonzalez J."/>
            <person name="Henrissat B."/>
            <person name="Kuo A."/>
            <person name="Liang C."/>
            <person name="Lipzen A."/>
            <person name="Lutzoni F."/>
            <person name="Magnuson J."/>
            <person name="Mondo S."/>
            <person name="Nolan M."/>
            <person name="Ohm R."/>
            <person name="Pangilinan J."/>
            <person name="Park H.-J."/>
            <person name="Ramirez L."/>
            <person name="Alfaro M."/>
            <person name="Sun H."/>
            <person name="Tritt A."/>
            <person name="Yoshinaga Y."/>
            <person name="Zwiers L.-H."/>
            <person name="Turgeon B."/>
            <person name="Goodwin S."/>
            <person name="Spatafora J."/>
            <person name="Crous P."/>
            <person name="Grigoriev I."/>
        </authorList>
    </citation>
    <scope>NUCLEOTIDE SEQUENCE</scope>
    <source>
        <strain evidence="1">CBS 122681</strain>
    </source>
</reference>
<dbReference type="OrthoDB" id="3659804at2759"/>
<gene>
    <name evidence="1" type="ORF">K491DRAFT_303693</name>
</gene>
<dbReference type="AlphaFoldDB" id="A0A6A6TF08"/>
<organism evidence="1 2">
    <name type="scientific">Lophiostoma macrostomum CBS 122681</name>
    <dbReference type="NCBI Taxonomy" id="1314788"/>
    <lineage>
        <taxon>Eukaryota</taxon>
        <taxon>Fungi</taxon>
        <taxon>Dikarya</taxon>
        <taxon>Ascomycota</taxon>
        <taxon>Pezizomycotina</taxon>
        <taxon>Dothideomycetes</taxon>
        <taxon>Pleosporomycetidae</taxon>
        <taxon>Pleosporales</taxon>
        <taxon>Lophiostomataceae</taxon>
        <taxon>Lophiostoma</taxon>
    </lineage>
</organism>
<evidence type="ECO:0000313" key="2">
    <source>
        <dbReference type="Proteomes" id="UP000799324"/>
    </source>
</evidence>
<name>A0A6A6TF08_9PLEO</name>
<evidence type="ECO:0000313" key="1">
    <source>
        <dbReference type="EMBL" id="KAF2658036.1"/>
    </source>
</evidence>
<accession>A0A6A6TF08</accession>
<dbReference type="EMBL" id="MU004319">
    <property type="protein sequence ID" value="KAF2658036.1"/>
    <property type="molecule type" value="Genomic_DNA"/>
</dbReference>
<proteinExistence type="predicted"/>
<dbReference type="Proteomes" id="UP000799324">
    <property type="component" value="Unassembled WGS sequence"/>
</dbReference>
<keyword evidence="2" id="KW-1185">Reference proteome</keyword>